<keyword evidence="3" id="KW-0479">Metal-binding</keyword>
<dbReference type="Pfam" id="PF11946">
    <property type="entry name" value="DUF3463"/>
    <property type="match status" value="1"/>
</dbReference>
<evidence type="ECO:0000313" key="7">
    <source>
        <dbReference type="EMBL" id="TQL17295.1"/>
    </source>
</evidence>
<gene>
    <name evidence="7" type="ORF">FBY58_0866</name>
</gene>
<accession>A0A542W132</accession>
<dbReference type="SFLD" id="SFLDS00029">
    <property type="entry name" value="Radical_SAM"/>
    <property type="match status" value="1"/>
</dbReference>
<organism evidence="7 8">
    <name type="scientific">Zymomonas mobilis</name>
    <dbReference type="NCBI Taxonomy" id="542"/>
    <lineage>
        <taxon>Bacteria</taxon>
        <taxon>Pseudomonadati</taxon>
        <taxon>Pseudomonadota</taxon>
        <taxon>Alphaproteobacteria</taxon>
        <taxon>Sphingomonadales</taxon>
        <taxon>Zymomonadaceae</taxon>
        <taxon>Zymomonas</taxon>
    </lineage>
</organism>
<comment type="cofactor">
    <cofactor evidence="1">
        <name>[4Fe-4S] cluster</name>
        <dbReference type="ChEBI" id="CHEBI:49883"/>
    </cofactor>
</comment>
<reference evidence="7 8" key="1">
    <citation type="submission" date="2019-06" db="EMBL/GenBank/DDBJ databases">
        <title>Genome sequencing of Zymomonas mobilis strains for genetic engineering and biofuel applications.</title>
        <authorList>
            <person name="Teravest M."/>
        </authorList>
    </citation>
    <scope>NUCLEOTIDE SEQUENCE [LARGE SCALE GENOMIC DNA]</scope>
    <source>
        <strain evidence="7 8">AN0101</strain>
    </source>
</reference>
<dbReference type="InterPro" id="IPR017833">
    <property type="entry name" value="Hopanoid_synth-assoc_rSAM_HpnH"/>
</dbReference>
<dbReference type="EMBL" id="VFOF01000001">
    <property type="protein sequence ID" value="TQL17295.1"/>
    <property type="molecule type" value="Genomic_DNA"/>
</dbReference>
<evidence type="ECO:0000259" key="6">
    <source>
        <dbReference type="PROSITE" id="PS51918"/>
    </source>
</evidence>
<dbReference type="NCBIfam" id="TIGR03470">
    <property type="entry name" value="HpnH"/>
    <property type="match status" value="1"/>
</dbReference>
<dbReference type="CDD" id="cd01335">
    <property type="entry name" value="Radical_SAM"/>
    <property type="match status" value="1"/>
</dbReference>
<dbReference type="PANTHER" id="PTHR11228">
    <property type="entry name" value="RADICAL SAM DOMAIN PROTEIN"/>
    <property type="match status" value="1"/>
</dbReference>
<feature type="domain" description="Radical SAM core" evidence="6">
    <location>
        <begin position="24"/>
        <end position="237"/>
    </location>
</feature>
<evidence type="ECO:0000256" key="2">
    <source>
        <dbReference type="ARBA" id="ARBA00022691"/>
    </source>
</evidence>
<dbReference type="GO" id="GO:0003824">
    <property type="term" value="F:catalytic activity"/>
    <property type="evidence" value="ECO:0007669"/>
    <property type="project" value="InterPro"/>
</dbReference>
<dbReference type="PANTHER" id="PTHR11228:SF22">
    <property type="entry name" value="PEPTIDE BIOSYNTHESIS PROTEIN YYDG-RELATED"/>
    <property type="match status" value="1"/>
</dbReference>
<comment type="caution">
    <text evidence="7">The sequence shown here is derived from an EMBL/GenBank/DDBJ whole genome shotgun (WGS) entry which is preliminary data.</text>
</comment>
<dbReference type="Pfam" id="PF04055">
    <property type="entry name" value="Radical_SAM"/>
    <property type="match status" value="1"/>
</dbReference>
<dbReference type="PROSITE" id="PS51918">
    <property type="entry name" value="RADICAL_SAM"/>
    <property type="match status" value="1"/>
</dbReference>
<dbReference type="InterPro" id="IPR007197">
    <property type="entry name" value="rSAM"/>
</dbReference>
<dbReference type="InterPro" id="IPR013785">
    <property type="entry name" value="Aldolase_TIM"/>
</dbReference>
<dbReference type="SFLD" id="SFLDF00397">
    <property type="entry name" value="adenosyl-hopene_transferase"/>
    <property type="match status" value="1"/>
</dbReference>
<sequence>MGIPLSQVLRIGSYIVGNHIKGTTRYPLVLMLEPLFRCNLACQGCGKIDYPKEILNQRLSYDECMEAIDECGAPVVSIAGGEPLLHRDMPKIVKGALDKGKFVICCTNALLFAKKIDQYEPRPNFTWSIHLDGDKEMHDRSVSLDGVYETAEAAIRLAKSRGFQVSINCTLFNDADPERTAKFFDRMKAIGIDGITVSPGYAYERAANQDEFLSRTTTKKLFRNIFRLGKGHKWPFNQSIQFLNFLAGNETYKCTPWGNPTRTVFGWQRPCYLLGEDYAKSFKELMENTAWDDYGVGNYEKCQDCMVHSGFEATAVIDTIRHPLKAAMVALKGVKTEGAMAPEISLAHQRRAKDVFSDHVQQRLAEIREAEATSKDESDAA</sequence>
<dbReference type="GO" id="GO:0051536">
    <property type="term" value="F:iron-sulfur cluster binding"/>
    <property type="evidence" value="ECO:0007669"/>
    <property type="project" value="UniProtKB-KW"/>
</dbReference>
<evidence type="ECO:0000313" key="8">
    <source>
        <dbReference type="Proteomes" id="UP000316887"/>
    </source>
</evidence>
<keyword evidence="5" id="KW-0411">Iron-sulfur</keyword>
<evidence type="ECO:0000256" key="4">
    <source>
        <dbReference type="ARBA" id="ARBA00023004"/>
    </source>
</evidence>
<dbReference type="InterPro" id="IPR050377">
    <property type="entry name" value="Radical_SAM_PqqE_MftC-like"/>
</dbReference>
<evidence type="ECO:0000256" key="5">
    <source>
        <dbReference type="ARBA" id="ARBA00023014"/>
    </source>
</evidence>
<dbReference type="Gene3D" id="3.20.20.70">
    <property type="entry name" value="Aldolase class I"/>
    <property type="match status" value="1"/>
</dbReference>
<keyword evidence="2" id="KW-0949">S-adenosyl-L-methionine</keyword>
<dbReference type="InterPro" id="IPR022563">
    <property type="entry name" value="DUF3463"/>
</dbReference>
<protein>
    <submittedName>
        <fullName evidence="7">Hopanoid biosynthesis associated radical SAM protein HpnH</fullName>
    </submittedName>
</protein>
<dbReference type="InterPro" id="IPR058240">
    <property type="entry name" value="rSAM_sf"/>
</dbReference>
<name>A0A542W132_ZYMMB</name>
<dbReference type="Proteomes" id="UP000316887">
    <property type="component" value="Unassembled WGS sequence"/>
</dbReference>
<dbReference type="OrthoDB" id="9782387at2"/>
<dbReference type="SFLD" id="SFLDG01067">
    <property type="entry name" value="SPASM/twitch_domain_containing"/>
    <property type="match status" value="1"/>
</dbReference>
<proteinExistence type="predicted"/>
<dbReference type="RefSeq" id="WP_141919649.1">
    <property type="nucleotide sequence ID" value="NZ_VFOF01000001.1"/>
</dbReference>
<dbReference type="SUPFAM" id="SSF102114">
    <property type="entry name" value="Radical SAM enzymes"/>
    <property type="match status" value="1"/>
</dbReference>
<evidence type="ECO:0000256" key="1">
    <source>
        <dbReference type="ARBA" id="ARBA00001966"/>
    </source>
</evidence>
<keyword evidence="4" id="KW-0408">Iron</keyword>
<dbReference type="GO" id="GO:0046872">
    <property type="term" value="F:metal ion binding"/>
    <property type="evidence" value="ECO:0007669"/>
    <property type="project" value="UniProtKB-KW"/>
</dbReference>
<dbReference type="AlphaFoldDB" id="A0A542W132"/>
<evidence type="ECO:0000256" key="3">
    <source>
        <dbReference type="ARBA" id="ARBA00022723"/>
    </source>
</evidence>